<feature type="transmembrane region" description="Helical" evidence="9">
    <location>
        <begin position="21"/>
        <end position="43"/>
    </location>
</feature>
<evidence type="ECO:0000256" key="4">
    <source>
        <dbReference type="ARBA" id="ARBA00022989"/>
    </source>
</evidence>
<accession>A0ABY5AMZ1</accession>
<dbReference type="PROSITE" id="PS51371">
    <property type="entry name" value="CBS"/>
    <property type="match status" value="2"/>
</dbReference>
<dbReference type="SMART" id="SM00116">
    <property type="entry name" value="CBS"/>
    <property type="match status" value="2"/>
</dbReference>
<evidence type="ECO:0000256" key="9">
    <source>
        <dbReference type="SAM" id="Phobius"/>
    </source>
</evidence>
<dbReference type="InterPro" id="IPR044751">
    <property type="entry name" value="Ion_transp-like_CBS"/>
</dbReference>
<feature type="transmembrane region" description="Helical" evidence="9">
    <location>
        <begin position="112"/>
        <end position="131"/>
    </location>
</feature>
<gene>
    <name evidence="12" type="ORF">NEA10_17380</name>
</gene>
<sequence length="373" mass="41470">MLLVSSSSMSLLVAVYDNPPLLGSVWLDISILAFMLLLSGFFAGSETALTALDNFKIRSLIQEPKSPKFILNTLLENRARFIITLLVGNTLVNNLSAILTSNLFSMWLGNRGVGVATAVITFLVLTFGEIVPKSVAINHVLPIFLTVIRPIYWLSKVLSILRVIQLFELITELALKQFKSKSGQPGESLRDLQLMIEVLGGKGKLDFHKHQLLNKALMLDSLSAKDVVKSRIEMRTIAYNASLQDLVDLCLETGYSRIPVQEESKDCILGIVHLKRALQHLRSHPEGHGDLVTTVMDSPVYIPETKRVADLLKEMLQQRLHLAIVVDEYGGTVGLVSLEDILEELVGEIYDESDFLSRLERAKTLRPPEPSDS</sequence>
<evidence type="ECO:0000256" key="8">
    <source>
        <dbReference type="PROSITE-ProRule" id="PRU01193"/>
    </source>
</evidence>
<keyword evidence="2 8" id="KW-0812">Transmembrane</keyword>
<evidence type="ECO:0000256" key="5">
    <source>
        <dbReference type="ARBA" id="ARBA00023122"/>
    </source>
</evidence>
<evidence type="ECO:0000313" key="13">
    <source>
        <dbReference type="Proteomes" id="UP001056708"/>
    </source>
</evidence>
<reference evidence="12" key="1">
    <citation type="submission" date="2022-06" db="EMBL/GenBank/DDBJ databases">
        <title>Genome sequence of Phormidium yuhuli AB48 isolated from an industrial photobioreactor environment.</title>
        <authorList>
            <person name="Qiu Y."/>
            <person name="Noonan A.J.C."/>
            <person name="Dofher K."/>
            <person name="Koch M."/>
            <person name="Kieft B."/>
            <person name="Lin X."/>
            <person name="Ziels R.M."/>
            <person name="Hallam S.J."/>
        </authorList>
    </citation>
    <scope>NUCLEOTIDE SEQUENCE</scope>
    <source>
        <strain evidence="12">AB48</strain>
    </source>
</reference>
<keyword evidence="13" id="KW-1185">Reference proteome</keyword>
<feature type="domain" description="CNNM transmembrane" evidence="11">
    <location>
        <begin position="21"/>
        <end position="209"/>
    </location>
</feature>
<evidence type="ECO:0000259" key="11">
    <source>
        <dbReference type="PROSITE" id="PS51846"/>
    </source>
</evidence>
<evidence type="ECO:0000256" key="3">
    <source>
        <dbReference type="ARBA" id="ARBA00022737"/>
    </source>
</evidence>
<keyword evidence="3" id="KW-0677">Repeat</keyword>
<dbReference type="InterPro" id="IPR046342">
    <property type="entry name" value="CBS_dom_sf"/>
</dbReference>
<evidence type="ECO:0000313" key="12">
    <source>
        <dbReference type="EMBL" id="USR90582.1"/>
    </source>
</evidence>
<dbReference type="CDD" id="cd04590">
    <property type="entry name" value="CBS_pair_CorC_HlyC_assoc"/>
    <property type="match status" value="1"/>
</dbReference>
<dbReference type="SUPFAM" id="SSF54631">
    <property type="entry name" value="CBS-domain pair"/>
    <property type="match status" value="1"/>
</dbReference>
<organism evidence="12 13">
    <name type="scientific">Phormidium yuhuli AB48</name>
    <dbReference type="NCBI Taxonomy" id="2940671"/>
    <lineage>
        <taxon>Bacteria</taxon>
        <taxon>Bacillati</taxon>
        <taxon>Cyanobacteriota</taxon>
        <taxon>Cyanophyceae</taxon>
        <taxon>Oscillatoriophycideae</taxon>
        <taxon>Oscillatoriales</taxon>
        <taxon>Oscillatoriaceae</taxon>
        <taxon>Phormidium</taxon>
        <taxon>Phormidium yuhuli</taxon>
    </lineage>
</organism>
<feature type="domain" description="CBS" evidence="10">
    <location>
        <begin position="292"/>
        <end position="352"/>
    </location>
</feature>
<evidence type="ECO:0000256" key="6">
    <source>
        <dbReference type="ARBA" id="ARBA00023136"/>
    </source>
</evidence>
<keyword evidence="4 8" id="KW-1133">Transmembrane helix</keyword>
<feature type="domain" description="CBS" evidence="10">
    <location>
        <begin position="229"/>
        <end position="291"/>
    </location>
</feature>
<protein>
    <submittedName>
        <fullName evidence="12">Hemolysin family protein</fullName>
    </submittedName>
</protein>
<keyword evidence="5 7" id="KW-0129">CBS domain</keyword>
<proteinExistence type="predicted"/>
<evidence type="ECO:0000256" key="7">
    <source>
        <dbReference type="PROSITE-ProRule" id="PRU00703"/>
    </source>
</evidence>
<dbReference type="EMBL" id="CP098611">
    <property type="protein sequence ID" value="USR90582.1"/>
    <property type="molecule type" value="Genomic_DNA"/>
</dbReference>
<dbReference type="InterPro" id="IPR002550">
    <property type="entry name" value="CNNM"/>
</dbReference>
<name>A0ABY5AMZ1_9CYAN</name>
<feature type="transmembrane region" description="Helical" evidence="9">
    <location>
        <begin position="81"/>
        <end position="100"/>
    </location>
</feature>
<dbReference type="Pfam" id="PF00571">
    <property type="entry name" value="CBS"/>
    <property type="match status" value="2"/>
</dbReference>
<dbReference type="Proteomes" id="UP001056708">
    <property type="component" value="Chromosome"/>
</dbReference>
<evidence type="ECO:0000256" key="2">
    <source>
        <dbReference type="ARBA" id="ARBA00022692"/>
    </source>
</evidence>
<evidence type="ECO:0000256" key="1">
    <source>
        <dbReference type="ARBA" id="ARBA00004141"/>
    </source>
</evidence>
<dbReference type="PROSITE" id="PS51846">
    <property type="entry name" value="CNNM"/>
    <property type="match status" value="1"/>
</dbReference>
<dbReference type="PANTHER" id="PTHR22777:SF17">
    <property type="entry name" value="UPF0053 PROTEIN SLL0260"/>
    <property type="match status" value="1"/>
</dbReference>
<dbReference type="Gene3D" id="3.10.580.10">
    <property type="entry name" value="CBS-domain"/>
    <property type="match status" value="1"/>
</dbReference>
<dbReference type="PANTHER" id="PTHR22777">
    <property type="entry name" value="HEMOLYSIN-RELATED"/>
    <property type="match status" value="1"/>
</dbReference>
<dbReference type="InterPro" id="IPR000644">
    <property type="entry name" value="CBS_dom"/>
</dbReference>
<comment type="subcellular location">
    <subcellularLocation>
        <location evidence="1">Membrane</location>
        <topology evidence="1">Multi-pass membrane protein</topology>
    </subcellularLocation>
</comment>
<keyword evidence="6 8" id="KW-0472">Membrane</keyword>
<evidence type="ECO:0000259" key="10">
    <source>
        <dbReference type="PROSITE" id="PS51371"/>
    </source>
</evidence>
<dbReference type="Pfam" id="PF01595">
    <property type="entry name" value="CNNM"/>
    <property type="match status" value="1"/>
</dbReference>
<dbReference type="RefSeq" id="WP_252662609.1">
    <property type="nucleotide sequence ID" value="NZ_CP098611.1"/>
</dbReference>